<dbReference type="RefSeq" id="XP_013911922.1">
    <property type="nucleotide sequence ID" value="XM_014056447.1"/>
</dbReference>
<keyword evidence="3" id="KW-1185">Reference proteome</keyword>
<dbReference type="InterPro" id="IPR042532">
    <property type="entry name" value="EXOC3/Sec6_C"/>
</dbReference>
<dbReference type="KEGG" id="tsr:106541110"/>
<dbReference type="InterPro" id="IPR010326">
    <property type="entry name" value="EXOC3/Sec6"/>
</dbReference>
<dbReference type="OrthoDB" id="9948828at2759"/>
<feature type="compositionally biased region" description="Basic and acidic residues" evidence="2">
    <location>
        <begin position="144"/>
        <end position="155"/>
    </location>
</feature>
<reference evidence="4" key="1">
    <citation type="submission" date="2025-08" db="UniProtKB">
        <authorList>
            <consortium name="RefSeq"/>
        </authorList>
    </citation>
    <scope>IDENTIFICATION</scope>
    <source>
        <tissue evidence="4">Skeletal muscle</tissue>
    </source>
</reference>
<evidence type="ECO:0000313" key="3">
    <source>
        <dbReference type="Proteomes" id="UP000504617"/>
    </source>
</evidence>
<dbReference type="PANTHER" id="PTHR21292:SF7">
    <property type="entry name" value="EXOCYST COMPLEX COMPONENT 3-LIKE 2"/>
    <property type="match status" value="1"/>
</dbReference>
<gene>
    <name evidence="4" type="primary">EXOC3L2</name>
</gene>
<dbReference type="GO" id="GO:0006887">
    <property type="term" value="P:exocytosis"/>
    <property type="evidence" value="ECO:0007669"/>
    <property type="project" value="InterPro"/>
</dbReference>
<proteinExistence type="inferred from homology"/>
<comment type="similarity">
    <text evidence="1">Belongs to the SEC6 family.</text>
</comment>
<evidence type="ECO:0000256" key="2">
    <source>
        <dbReference type="SAM" id="MobiDB-lite"/>
    </source>
</evidence>
<organism evidence="3 4">
    <name type="scientific">Thamnophis sirtalis</name>
    <dbReference type="NCBI Taxonomy" id="35019"/>
    <lineage>
        <taxon>Eukaryota</taxon>
        <taxon>Metazoa</taxon>
        <taxon>Chordata</taxon>
        <taxon>Craniata</taxon>
        <taxon>Vertebrata</taxon>
        <taxon>Euteleostomi</taxon>
        <taxon>Lepidosauria</taxon>
        <taxon>Squamata</taxon>
        <taxon>Bifurcata</taxon>
        <taxon>Unidentata</taxon>
        <taxon>Episquamata</taxon>
        <taxon>Toxicofera</taxon>
        <taxon>Serpentes</taxon>
        <taxon>Colubroidea</taxon>
        <taxon>Colubridae</taxon>
        <taxon>Natricinae</taxon>
        <taxon>Thamnophis</taxon>
    </lineage>
</organism>
<protein>
    <submittedName>
        <fullName evidence="4">Exocyst complex component 3-like protein 2</fullName>
    </submittedName>
</protein>
<dbReference type="GO" id="GO:0000149">
    <property type="term" value="F:SNARE binding"/>
    <property type="evidence" value="ECO:0007669"/>
    <property type="project" value="TreeGrafter"/>
</dbReference>
<dbReference type="Pfam" id="PF06046">
    <property type="entry name" value="Sec6"/>
    <property type="match status" value="1"/>
</dbReference>
<sequence>MPVLKNPHQLKAAGRGPGDGGGGGSCSGTLILAEESPGANPFEEDLEENEEDSFLGGISPGRERTFPGGNRADFERGLFSGSSGDPFRRRATLEKLVGLSPFRLSRSRKSGEKRSPGGEQGSDQRSFLERMRLPLMEGNPGQRGTEKKKTRRCSDDFSLLQRLNGRRKEALCGSDCSPTEENGGGDAAKRGSFLKIGLGSKVRRTSLVEKSNQAEGSEAAPAAEKSEPKPKEPLSVLEIFHLIHQRDLRLADRHIVELEAECAQEGSGKDGSRKAKDVGLLYEALQKELWAVLAEALAAKSAYPPLEQLVQVIEQEEEADRRWRQAQGDSAGAPVPRPRKMKQQWAEAVDRLVGQKLCQCMEGRGGTIATQMDRLAKCTVEDLNRVRDHLLQAYPKEYQAFGVYLGSYHRGLARCLAEGVQKQLSLSELYFVLDWNSNIYQREVLSRPEISALVKPQELGPLLSPETQQSLEEHCIAAVKVAITKDVGQELVKEEERWAQEDKENSFQFDLSSKVISVLKGHVDKAPRITEDFGRRVAHCCLASLAEFLQSFQKKVEKFHEGQVVSSLSPETYMGRTIMLVNCCPPFRDYLEHLAKFGHPDSEAAKRQAGLSLDRVTRLCNRVLADQLFQSLKPYFYKLMKRKWLNNPEAFSTIMALLAEHAQKLRRMKLGPYQMLVREVHRRVLIEYVRPLMRVRIICSSSKMRAKVAHRLRSEAKQLQEFFIQLESSSSWLDSVVPHLAGILELEDTPAIQMEVAFLARAFPDVQKKHLSALLDVRGLQSQAQRQLILAALESLELEGAETGICQDRAFFSEISTGEVFCVRVQLHRLSHFGFACFSRMRQRPPRPQHQSRALREKEEEAQL</sequence>
<evidence type="ECO:0000256" key="1">
    <source>
        <dbReference type="ARBA" id="ARBA00009447"/>
    </source>
</evidence>
<feature type="compositionally biased region" description="Gly residues" evidence="2">
    <location>
        <begin position="15"/>
        <end position="26"/>
    </location>
</feature>
<dbReference type="AlphaFoldDB" id="A0A6I9XDH8"/>
<feature type="region of interest" description="Disordered" evidence="2">
    <location>
        <begin position="843"/>
        <end position="864"/>
    </location>
</feature>
<dbReference type="Proteomes" id="UP000504617">
    <property type="component" value="Unplaced"/>
</dbReference>
<dbReference type="PANTHER" id="PTHR21292">
    <property type="entry name" value="EXOCYST COMPLEX COMPONENT SEC6-RELATED"/>
    <property type="match status" value="1"/>
</dbReference>
<dbReference type="GeneID" id="106541110"/>
<feature type="region of interest" description="Disordered" evidence="2">
    <location>
        <begin position="1"/>
        <end position="155"/>
    </location>
</feature>
<feature type="region of interest" description="Disordered" evidence="2">
    <location>
        <begin position="170"/>
        <end position="190"/>
    </location>
</feature>
<feature type="region of interest" description="Disordered" evidence="2">
    <location>
        <begin position="206"/>
        <end position="230"/>
    </location>
</feature>
<feature type="compositionally biased region" description="Acidic residues" evidence="2">
    <location>
        <begin position="42"/>
        <end position="53"/>
    </location>
</feature>
<dbReference type="CTD" id="90332"/>
<feature type="region of interest" description="Disordered" evidence="2">
    <location>
        <begin position="320"/>
        <end position="340"/>
    </location>
</feature>
<dbReference type="Gene3D" id="1.10.357.70">
    <property type="entry name" value="Exocyst complex component Sec6, C-terminal domain"/>
    <property type="match status" value="1"/>
</dbReference>
<dbReference type="GO" id="GO:0000145">
    <property type="term" value="C:exocyst"/>
    <property type="evidence" value="ECO:0007669"/>
    <property type="project" value="InterPro"/>
</dbReference>
<accession>A0A6I9XDH8</accession>
<name>A0A6I9XDH8_9SAUR</name>
<dbReference type="GO" id="GO:0051601">
    <property type="term" value="P:exocyst localization"/>
    <property type="evidence" value="ECO:0007669"/>
    <property type="project" value="TreeGrafter"/>
</dbReference>
<evidence type="ECO:0000313" key="4">
    <source>
        <dbReference type="RefSeq" id="XP_013911922.1"/>
    </source>
</evidence>
<feature type="compositionally biased region" description="Basic and acidic residues" evidence="2">
    <location>
        <begin position="854"/>
        <end position="864"/>
    </location>
</feature>